<dbReference type="EC" id="2.4.-.-" evidence="3"/>
<accession>A0AAE4JX76</accession>
<dbReference type="Pfam" id="PF00534">
    <property type="entry name" value="Glycos_transf_1"/>
    <property type="match status" value="1"/>
</dbReference>
<sequence>MKILFFSAHFWPYIAGGQIMGAQLVKGLQRNGHEVTVVTAHDTLALPDKEKFFEVPLYRFRFWHAVRDRNAELIFKLRQDLYDLKKSLAPDLVHMSSISPIDLFHWHTVRAAPVPTLLTIQGSMPTWGSGTESIAIQTLNSADWICACSTATLDEAIRLSPTIQSRTSIIHNGKEPTDIVPAPLPSNPPHIICIGRLEQEKGFDLAINAFARVLKIFPTSRLTLVGDGSKRKELATQTQKLGISERVFFRGWVAPEQIPDLMNSATIVLVPSRREAFGLVALEAALLARPVIASAVGGLPEVIVNRESGILVPIENSQALAQAVIDLLQQPETMIRLGKFARQHAIDHFSFDRYLKNHVILYKKLIK</sequence>
<dbReference type="AlphaFoldDB" id="A0AAE4JX76"/>
<keyword evidence="3" id="KW-0328">Glycosyltransferase</keyword>
<proteinExistence type="predicted"/>
<dbReference type="GO" id="GO:0016757">
    <property type="term" value="F:glycosyltransferase activity"/>
    <property type="evidence" value="ECO:0007669"/>
    <property type="project" value="UniProtKB-KW"/>
</dbReference>
<evidence type="ECO:0000313" key="4">
    <source>
        <dbReference type="Proteomes" id="UP001268256"/>
    </source>
</evidence>
<feature type="domain" description="Glycosyl transferase family 1" evidence="1">
    <location>
        <begin position="182"/>
        <end position="343"/>
    </location>
</feature>
<dbReference type="PANTHER" id="PTHR45947:SF3">
    <property type="entry name" value="SULFOQUINOVOSYL TRANSFERASE SQD2"/>
    <property type="match status" value="1"/>
</dbReference>
<dbReference type="PANTHER" id="PTHR45947">
    <property type="entry name" value="SULFOQUINOVOSYL TRANSFERASE SQD2"/>
    <property type="match status" value="1"/>
</dbReference>
<dbReference type="Gene3D" id="3.40.50.2000">
    <property type="entry name" value="Glycogen Phosphorylase B"/>
    <property type="match status" value="2"/>
</dbReference>
<dbReference type="InterPro" id="IPR028098">
    <property type="entry name" value="Glyco_trans_4-like_N"/>
</dbReference>
<dbReference type="CDD" id="cd03801">
    <property type="entry name" value="GT4_PimA-like"/>
    <property type="match status" value="1"/>
</dbReference>
<dbReference type="Pfam" id="PF13439">
    <property type="entry name" value="Glyco_transf_4"/>
    <property type="match status" value="1"/>
</dbReference>
<dbReference type="RefSeq" id="WP_322879440.1">
    <property type="nucleotide sequence ID" value="NZ_JAVMIP010000024.1"/>
</dbReference>
<organism evidence="3 4">
    <name type="scientific">Pseudocalidococcus azoricus BACA0444</name>
    <dbReference type="NCBI Taxonomy" id="2918990"/>
    <lineage>
        <taxon>Bacteria</taxon>
        <taxon>Bacillati</taxon>
        <taxon>Cyanobacteriota</taxon>
        <taxon>Cyanophyceae</taxon>
        <taxon>Acaryochloridales</taxon>
        <taxon>Thermosynechococcaceae</taxon>
        <taxon>Pseudocalidococcus</taxon>
        <taxon>Pseudocalidococcus azoricus</taxon>
    </lineage>
</organism>
<name>A0AAE4JX76_9CYAN</name>
<dbReference type="SUPFAM" id="SSF53756">
    <property type="entry name" value="UDP-Glycosyltransferase/glycogen phosphorylase"/>
    <property type="match status" value="1"/>
</dbReference>
<protein>
    <submittedName>
        <fullName evidence="3">Glycosyltransferase family 4 protein</fullName>
        <ecNumber evidence="3">2.4.-.-</ecNumber>
    </submittedName>
</protein>
<keyword evidence="4" id="KW-1185">Reference proteome</keyword>
<dbReference type="Proteomes" id="UP001268256">
    <property type="component" value="Unassembled WGS sequence"/>
</dbReference>
<dbReference type="InterPro" id="IPR001296">
    <property type="entry name" value="Glyco_trans_1"/>
</dbReference>
<dbReference type="EMBL" id="JAVMIP010000024">
    <property type="protein sequence ID" value="MDS3862230.1"/>
    <property type="molecule type" value="Genomic_DNA"/>
</dbReference>
<reference evidence="4" key="1">
    <citation type="submission" date="2023-07" db="EMBL/GenBank/DDBJ databases">
        <authorList>
            <person name="Luz R."/>
            <person name="Cordeiro R."/>
            <person name="Fonseca A."/>
            <person name="Goncalves V."/>
        </authorList>
    </citation>
    <scope>NUCLEOTIDE SEQUENCE [LARGE SCALE GENOMIC DNA]</scope>
    <source>
        <strain evidence="4">BACA0444</strain>
    </source>
</reference>
<dbReference type="InterPro" id="IPR050194">
    <property type="entry name" value="Glycosyltransferase_grp1"/>
</dbReference>
<feature type="domain" description="Glycosyltransferase subfamily 4-like N-terminal" evidence="2">
    <location>
        <begin position="22"/>
        <end position="173"/>
    </location>
</feature>
<keyword evidence="3" id="KW-0808">Transferase</keyword>
<evidence type="ECO:0000259" key="1">
    <source>
        <dbReference type="Pfam" id="PF00534"/>
    </source>
</evidence>
<evidence type="ECO:0000259" key="2">
    <source>
        <dbReference type="Pfam" id="PF13439"/>
    </source>
</evidence>
<gene>
    <name evidence="3" type="ORF">RIF25_15620</name>
</gene>
<evidence type="ECO:0000313" key="3">
    <source>
        <dbReference type="EMBL" id="MDS3862230.1"/>
    </source>
</evidence>
<comment type="caution">
    <text evidence="3">The sequence shown here is derived from an EMBL/GenBank/DDBJ whole genome shotgun (WGS) entry which is preliminary data.</text>
</comment>